<proteinExistence type="predicted"/>
<feature type="compositionally biased region" description="Polar residues" evidence="1">
    <location>
        <begin position="426"/>
        <end position="437"/>
    </location>
</feature>
<evidence type="ECO:0000313" key="3">
    <source>
        <dbReference type="EMBL" id="ODQ67626.1"/>
    </source>
</evidence>
<dbReference type="AlphaFoldDB" id="A0A1E3PQB9"/>
<evidence type="ECO:0000259" key="2">
    <source>
        <dbReference type="Pfam" id="PF26087"/>
    </source>
</evidence>
<gene>
    <name evidence="3" type="ORF">NADFUDRAFT_40775</name>
</gene>
<feature type="domain" description="DUF8032" evidence="2">
    <location>
        <begin position="519"/>
        <end position="619"/>
    </location>
</feature>
<evidence type="ECO:0000256" key="1">
    <source>
        <dbReference type="SAM" id="MobiDB-lite"/>
    </source>
</evidence>
<dbReference type="STRING" id="857566.A0A1E3PQB9"/>
<keyword evidence="4" id="KW-1185">Reference proteome</keyword>
<dbReference type="Pfam" id="PF26087">
    <property type="entry name" value="DUF8032"/>
    <property type="match status" value="1"/>
</dbReference>
<dbReference type="OrthoDB" id="5599902at2759"/>
<dbReference type="EMBL" id="KV454407">
    <property type="protein sequence ID" value="ODQ67626.1"/>
    <property type="molecule type" value="Genomic_DNA"/>
</dbReference>
<evidence type="ECO:0000313" key="4">
    <source>
        <dbReference type="Proteomes" id="UP000095009"/>
    </source>
</evidence>
<name>A0A1E3PQB9_9ASCO</name>
<sequence>MITYNTKNILTVTHEIGDFCVDSGTLFDLMEENTDYMDPMGNEEYIEDKVDPHHYYFMKKAGSSDIHQKKAAHHSIGSGSSSPVLSLSEYINNNFTSDYENVFNQLPSNSSNGLSNKLFDVSSNTFDSRPTSRVNNNSLLSSPFPLYPVQFNHDIYNSTPTTPNFRNYPDYDELSSISSISTDSYFSPTPSNQKRGVYLRDNQDLTIKDTTGKKTISNICPIANSNDYRDHVDFFGSAISSKQPMILGDLADNGKTRNEGYFVENFDVSYTDDGIDLDQCFNDASRSPRTKFLPSSSYDSHLSNSTGDVPLSASILQKFFTPNSPCNFPFEPQPMLNFQIKSPEREAETNNTIDDYNGYDVYRPFAARPLEQPEISPIHLNNAFSDKREAKSSKMYPVILRIRKSDSSGNSGSIQKPLLGTRRKSLTISPPNSQSSFKPIGNNESKRRHSFSGRRRGSIGSVDLAHINRAISETPKNDLAKKLAQQKPASLLKKKSGPLPASKGRTTIFKSSSLDGFPYFNTEYTIDGVLMEFSLRCDIINADFTRLTSSTVEEWSIYPNALSVIKDSRGGRSKYEHQVNIIGLALILLNPSIQEVTLKRATQFATGLVQRCVDCFRNSDDSLMSRRTKKMISDRQQLQKTKSSLKAHEKRRANENAIIKRDKGLNQSNTGSPPIYQDLNSEYEHDIYSSEYSSSSAIIAAGSIGSEPQWNLPVIFKYNDLYDKEKEDDDFRPFLGENAGNTGADEDVAIEFEPSDNEDGEDVYLVEAPIPADRLPSAFNQLNRLISRYQPLLDTLSEKQIKRRPRNRPFSL</sequence>
<dbReference type="InterPro" id="IPR058345">
    <property type="entry name" value="DUF8032"/>
</dbReference>
<feature type="compositionally biased region" description="Basic residues" evidence="1">
    <location>
        <begin position="446"/>
        <end position="457"/>
    </location>
</feature>
<protein>
    <recommendedName>
        <fullName evidence="2">DUF8032 domain-containing protein</fullName>
    </recommendedName>
</protein>
<feature type="region of interest" description="Disordered" evidence="1">
    <location>
        <begin position="406"/>
        <end position="457"/>
    </location>
</feature>
<reference evidence="3 4" key="1">
    <citation type="journal article" date="2016" name="Proc. Natl. Acad. Sci. U.S.A.">
        <title>Comparative genomics of biotechnologically important yeasts.</title>
        <authorList>
            <person name="Riley R."/>
            <person name="Haridas S."/>
            <person name="Wolfe K.H."/>
            <person name="Lopes M.R."/>
            <person name="Hittinger C.T."/>
            <person name="Goeker M."/>
            <person name="Salamov A.A."/>
            <person name="Wisecaver J.H."/>
            <person name="Long T.M."/>
            <person name="Calvey C.H."/>
            <person name="Aerts A.L."/>
            <person name="Barry K.W."/>
            <person name="Choi C."/>
            <person name="Clum A."/>
            <person name="Coughlan A.Y."/>
            <person name="Deshpande S."/>
            <person name="Douglass A.P."/>
            <person name="Hanson S.J."/>
            <person name="Klenk H.-P."/>
            <person name="LaButti K.M."/>
            <person name="Lapidus A."/>
            <person name="Lindquist E.A."/>
            <person name="Lipzen A.M."/>
            <person name="Meier-Kolthoff J.P."/>
            <person name="Ohm R.A."/>
            <person name="Otillar R.P."/>
            <person name="Pangilinan J.L."/>
            <person name="Peng Y."/>
            <person name="Rokas A."/>
            <person name="Rosa C.A."/>
            <person name="Scheuner C."/>
            <person name="Sibirny A.A."/>
            <person name="Slot J.C."/>
            <person name="Stielow J.B."/>
            <person name="Sun H."/>
            <person name="Kurtzman C.P."/>
            <person name="Blackwell M."/>
            <person name="Grigoriev I.V."/>
            <person name="Jeffries T.W."/>
        </authorList>
    </citation>
    <scope>NUCLEOTIDE SEQUENCE [LARGE SCALE GENOMIC DNA]</scope>
    <source>
        <strain evidence="3 4">DSM 6958</strain>
    </source>
</reference>
<organism evidence="3 4">
    <name type="scientific">Nadsonia fulvescens var. elongata DSM 6958</name>
    <dbReference type="NCBI Taxonomy" id="857566"/>
    <lineage>
        <taxon>Eukaryota</taxon>
        <taxon>Fungi</taxon>
        <taxon>Dikarya</taxon>
        <taxon>Ascomycota</taxon>
        <taxon>Saccharomycotina</taxon>
        <taxon>Dipodascomycetes</taxon>
        <taxon>Dipodascales</taxon>
        <taxon>Dipodascales incertae sedis</taxon>
        <taxon>Nadsonia</taxon>
    </lineage>
</organism>
<dbReference type="Proteomes" id="UP000095009">
    <property type="component" value="Unassembled WGS sequence"/>
</dbReference>
<accession>A0A1E3PQB9</accession>